<feature type="compositionally biased region" description="Basic and acidic residues" evidence="1">
    <location>
        <begin position="132"/>
        <end position="143"/>
    </location>
</feature>
<proteinExistence type="predicted"/>
<keyword evidence="3" id="KW-1185">Reference proteome</keyword>
<sequence length="158" mass="18083">MNGVLLGSEQTKCPNSKWFCELPNPTKTYMNSQDPPSFSIIPSSHHLTTASHVQNLFPIPCRRVACARTPQVLMEPDLQSGPTRRPRETRPWRGRRSAGPTHRRRPEEPERRGHQGERDYCVIAPHRTQIWRGRESSARRRESSSSSLGSPLHHPRAH</sequence>
<feature type="compositionally biased region" description="Basic and acidic residues" evidence="1">
    <location>
        <begin position="105"/>
        <end position="120"/>
    </location>
</feature>
<comment type="caution">
    <text evidence="2">The sequence shown here is derived from an EMBL/GenBank/DDBJ whole genome shotgun (WGS) entry which is preliminary data.</text>
</comment>
<dbReference type="EMBL" id="JAQOWY010000100">
    <property type="protein sequence ID" value="KAK1851270.1"/>
    <property type="molecule type" value="Genomic_DNA"/>
</dbReference>
<evidence type="ECO:0000313" key="3">
    <source>
        <dbReference type="Proteomes" id="UP001243330"/>
    </source>
</evidence>
<evidence type="ECO:0000256" key="1">
    <source>
        <dbReference type="SAM" id="MobiDB-lite"/>
    </source>
</evidence>
<reference evidence="2" key="1">
    <citation type="submission" date="2023-01" db="EMBL/GenBank/DDBJ databases">
        <title>Colletotrichum chrysophilum M932 genome sequence.</title>
        <authorList>
            <person name="Baroncelli R."/>
        </authorList>
    </citation>
    <scope>NUCLEOTIDE SEQUENCE</scope>
    <source>
        <strain evidence="2">M932</strain>
    </source>
</reference>
<protein>
    <submittedName>
        <fullName evidence="2">Uncharacterized protein</fullName>
    </submittedName>
</protein>
<dbReference type="AlphaFoldDB" id="A0AAD9APM9"/>
<evidence type="ECO:0000313" key="2">
    <source>
        <dbReference type="EMBL" id="KAK1851270.1"/>
    </source>
</evidence>
<organism evidence="2 3">
    <name type="scientific">Colletotrichum chrysophilum</name>
    <dbReference type="NCBI Taxonomy" id="1836956"/>
    <lineage>
        <taxon>Eukaryota</taxon>
        <taxon>Fungi</taxon>
        <taxon>Dikarya</taxon>
        <taxon>Ascomycota</taxon>
        <taxon>Pezizomycotina</taxon>
        <taxon>Sordariomycetes</taxon>
        <taxon>Hypocreomycetidae</taxon>
        <taxon>Glomerellales</taxon>
        <taxon>Glomerellaceae</taxon>
        <taxon>Colletotrichum</taxon>
        <taxon>Colletotrichum gloeosporioides species complex</taxon>
    </lineage>
</organism>
<gene>
    <name evidence="2" type="ORF">CCHR01_06110</name>
</gene>
<accession>A0AAD9APM9</accession>
<feature type="compositionally biased region" description="Basic residues" evidence="1">
    <location>
        <begin position="92"/>
        <end position="104"/>
    </location>
</feature>
<name>A0AAD9APM9_9PEZI</name>
<feature type="region of interest" description="Disordered" evidence="1">
    <location>
        <begin position="72"/>
        <end position="158"/>
    </location>
</feature>
<dbReference type="Proteomes" id="UP001243330">
    <property type="component" value="Unassembled WGS sequence"/>
</dbReference>